<protein>
    <recommendedName>
        <fullName evidence="4 12">Cysteine synthase</fullName>
        <ecNumber evidence="4 12">2.5.1.47</ecNumber>
    </recommendedName>
</protein>
<evidence type="ECO:0000256" key="2">
    <source>
        <dbReference type="ARBA" id="ARBA00004962"/>
    </source>
</evidence>
<comment type="similarity">
    <text evidence="3 12">Belongs to the cysteine synthase/cystathionine beta-synthase family.</text>
</comment>
<keyword evidence="8 12" id="KW-0198">Cysteine biosynthesis</keyword>
<feature type="binding site" evidence="10">
    <location>
        <begin position="237"/>
        <end position="241"/>
    </location>
    <ligand>
        <name>pyridoxal 5'-phosphate</name>
        <dbReference type="ChEBI" id="CHEBI:597326"/>
    </ligand>
</feature>
<evidence type="ECO:0000256" key="11">
    <source>
        <dbReference type="PIRSR" id="PIRSR605856-51"/>
    </source>
</evidence>
<dbReference type="GO" id="GO:0004124">
    <property type="term" value="F:cysteine synthase activity"/>
    <property type="evidence" value="ECO:0007669"/>
    <property type="project" value="UniProtKB-UniRule"/>
</dbReference>
<dbReference type="NCBIfam" id="TIGR01136">
    <property type="entry name" value="cysKM"/>
    <property type="match status" value="1"/>
</dbReference>
<reference evidence="14" key="2">
    <citation type="submission" date="2022-03" db="EMBL/GenBank/DDBJ databases">
        <title>Draft title - Genomic analysis of global carrot germplasm unveils the trajectory of domestication and the origin of high carotenoid orange carrot.</title>
        <authorList>
            <person name="Iorizzo M."/>
            <person name="Ellison S."/>
            <person name="Senalik D."/>
            <person name="Macko-Podgorni A."/>
            <person name="Grzebelus D."/>
            <person name="Bostan H."/>
            <person name="Rolling W."/>
            <person name="Curaba J."/>
            <person name="Simon P."/>
        </authorList>
    </citation>
    <scope>NUCLEOTIDE SEQUENCE</scope>
    <source>
        <tissue evidence="14">Leaf</tissue>
    </source>
</reference>
<dbReference type="GO" id="GO:0005737">
    <property type="term" value="C:cytoplasm"/>
    <property type="evidence" value="ECO:0007669"/>
    <property type="project" value="UniProtKB-ARBA"/>
</dbReference>
<evidence type="ECO:0000256" key="4">
    <source>
        <dbReference type="ARBA" id="ARBA00012681"/>
    </source>
</evidence>
<organism evidence="14 15">
    <name type="scientific">Daucus carota subsp. sativus</name>
    <name type="common">Carrot</name>
    <dbReference type="NCBI Taxonomy" id="79200"/>
    <lineage>
        <taxon>Eukaryota</taxon>
        <taxon>Viridiplantae</taxon>
        <taxon>Streptophyta</taxon>
        <taxon>Embryophyta</taxon>
        <taxon>Tracheophyta</taxon>
        <taxon>Spermatophyta</taxon>
        <taxon>Magnoliopsida</taxon>
        <taxon>eudicotyledons</taxon>
        <taxon>Gunneridae</taxon>
        <taxon>Pentapetalae</taxon>
        <taxon>asterids</taxon>
        <taxon>campanulids</taxon>
        <taxon>Apiales</taxon>
        <taxon>Apiaceae</taxon>
        <taxon>Apioideae</taxon>
        <taxon>Scandiceae</taxon>
        <taxon>Daucinae</taxon>
        <taxon>Daucus</taxon>
        <taxon>Daucus sect. Daucus</taxon>
    </lineage>
</organism>
<proteinExistence type="inferred from homology"/>
<evidence type="ECO:0000313" key="15">
    <source>
        <dbReference type="Proteomes" id="UP000077755"/>
    </source>
</evidence>
<dbReference type="InterPro" id="IPR050214">
    <property type="entry name" value="Cys_Synth/Cystath_Beta-Synth"/>
</dbReference>
<feature type="binding site" evidence="10">
    <location>
        <position position="133"/>
    </location>
    <ligand>
        <name>pyridoxal 5'-phosphate</name>
        <dbReference type="ChEBI" id="CHEBI:597326"/>
    </ligand>
</feature>
<evidence type="ECO:0000256" key="1">
    <source>
        <dbReference type="ARBA" id="ARBA00001933"/>
    </source>
</evidence>
<keyword evidence="6 12" id="KW-0808">Transferase</keyword>
<evidence type="ECO:0000256" key="3">
    <source>
        <dbReference type="ARBA" id="ARBA00007103"/>
    </source>
</evidence>
<gene>
    <name evidence="14" type="ORF">DCAR_0832009</name>
</gene>
<dbReference type="AlphaFoldDB" id="A0AAF0XR99"/>
<accession>A0AAF0XR99</accession>
<feature type="modified residue" description="N6-(pyridoxal phosphate)lysine" evidence="11">
    <location>
        <position position="102"/>
    </location>
</feature>
<evidence type="ECO:0000256" key="7">
    <source>
        <dbReference type="ARBA" id="ARBA00022898"/>
    </source>
</evidence>
<dbReference type="PANTHER" id="PTHR10314">
    <property type="entry name" value="CYSTATHIONINE BETA-SYNTHASE"/>
    <property type="match status" value="1"/>
</dbReference>
<evidence type="ECO:0000256" key="6">
    <source>
        <dbReference type="ARBA" id="ARBA00022679"/>
    </source>
</evidence>
<dbReference type="InterPro" id="IPR005856">
    <property type="entry name" value="Cys_synth"/>
</dbReference>
<dbReference type="GO" id="GO:0006535">
    <property type="term" value="P:cysteine biosynthetic process from serine"/>
    <property type="evidence" value="ECO:0007669"/>
    <property type="project" value="UniProtKB-UniRule"/>
</dbReference>
<evidence type="ECO:0000256" key="10">
    <source>
        <dbReference type="PIRSR" id="PIRSR605856-50"/>
    </source>
</evidence>
<dbReference type="InterPro" id="IPR001216">
    <property type="entry name" value="P-phosphate_BS"/>
</dbReference>
<evidence type="ECO:0000256" key="5">
    <source>
        <dbReference type="ARBA" id="ARBA00022605"/>
    </source>
</evidence>
<keyword evidence="7 10" id="KW-0663">Pyridoxal phosphate</keyword>
<comment type="catalytic activity">
    <reaction evidence="9 12">
        <text>O-acetyl-L-serine + hydrogen sulfide = L-cysteine + acetate</text>
        <dbReference type="Rhea" id="RHEA:14829"/>
        <dbReference type="ChEBI" id="CHEBI:29919"/>
        <dbReference type="ChEBI" id="CHEBI:30089"/>
        <dbReference type="ChEBI" id="CHEBI:35235"/>
        <dbReference type="ChEBI" id="CHEBI:58340"/>
        <dbReference type="EC" id="2.5.1.47"/>
    </reaction>
</comment>
<dbReference type="EMBL" id="CP093350">
    <property type="protein sequence ID" value="WOH12505.1"/>
    <property type="molecule type" value="Genomic_DNA"/>
</dbReference>
<dbReference type="PROSITE" id="PS00901">
    <property type="entry name" value="CYS_SYNTHASE"/>
    <property type="match status" value="1"/>
</dbReference>
<dbReference type="Gene3D" id="3.40.50.1100">
    <property type="match status" value="2"/>
</dbReference>
<dbReference type="EC" id="2.5.1.47" evidence="4 12"/>
<feature type="binding site" evidence="10">
    <location>
        <position position="325"/>
    </location>
    <ligand>
        <name>pyridoxal 5'-phosphate</name>
        <dbReference type="ChEBI" id="CHEBI:597326"/>
    </ligand>
</feature>
<sequence>MASLMNKPLSFTYNTKSDLILQRNNFKPKLLNVNLKKPSVSPIVCKAVTASPDSQLKALNIADDVTQLIGKTPMVYLNSIAKGSGANIAAKLEIMEPCCSVKDRIGYSMIVDAEQKGLITPGKSILVEPTSGNTGIGLAFIAASRGYKLILTMPASMSLERRVLLKAFGAELILTDAAKGMKGALSKAEEILNSTPGAYMLQQFDNPANPKIHYETTGPEIWEDTNGKVDIFVAGIGTGGTITGVGRFLKQQNPSIKVVGIEPTESNILSGGKPGPHKIQGIGAGFVPGNLDQDLIDEIIQISSDEAVETAKQLALQEGLLVGISSGAAAAAAIQVGKRPENAGKLIAVVFPSFGERYLSTVLFQSVREECENMKPES</sequence>
<evidence type="ECO:0000259" key="13">
    <source>
        <dbReference type="Pfam" id="PF00291"/>
    </source>
</evidence>
<dbReference type="Proteomes" id="UP000077755">
    <property type="component" value="Chromosome 8"/>
</dbReference>
<dbReference type="InterPro" id="IPR001926">
    <property type="entry name" value="TrpB-like_PALP"/>
</dbReference>
<keyword evidence="5 12" id="KW-0028">Amino-acid biosynthesis</keyword>
<evidence type="ECO:0000313" key="14">
    <source>
        <dbReference type="EMBL" id="WOH12505.1"/>
    </source>
</evidence>
<reference evidence="14" key="1">
    <citation type="journal article" date="2016" name="Nat. Genet.">
        <title>A high-quality carrot genome assembly provides new insights into carotenoid accumulation and asterid genome evolution.</title>
        <authorList>
            <person name="Iorizzo M."/>
            <person name="Ellison S."/>
            <person name="Senalik D."/>
            <person name="Zeng P."/>
            <person name="Satapoomin P."/>
            <person name="Huang J."/>
            <person name="Bowman M."/>
            <person name="Iovene M."/>
            <person name="Sanseverino W."/>
            <person name="Cavagnaro P."/>
            <person name="Yildiz M."/>
            <person name="Macko-Podgorni A."/>
            <person name="Moranska E."/>
            <person name="Grzebelus E."/>
            <person name="Grzebelus D."/>
            <person name="Ashrafi H."/>
            <person name="Zheng Z."/>
            <person name="Cheng S."/>
            <person name="Spooner D."/>
            <person name="Van Deynze A."/>
            <person name="Simon P."/>
        </authorList>
    </citation>
    <scope>NUCLEOTIDE SEQUENCE</scope>
    <source>
        <tissue evidence="14">Leaf</tissue>
    </source>
</reference>
<dbReference type="InterPro" id="IPR005859">
    <property type="entry name" value="CysK"/>
</dbReference>
<dbReference type="InterPro" id="IPR036052">
    <property type="entry name" value="TrpB-like_PALP_sf"/>
</dbReference>
<dbReference type="FunFam" id="3.40.50.1100:FF:000067">
    <property type="entry name" value="Cysteine synthase"/>
    <property type="match status" value="1"/>
</dbReference>
<dbReference type="CDD" id="cd01561">
    <property type="entry name" value="CBS_like"/>
    <property type="match status" value="1"/>
</dbReference>
<feature type="domain" description="Tryptophan synthase beta chain-like PALP" evidence="13">
    <location>
        <begin position="65"/>
        <end position="351"/>
    </location>
</feature>
<dbReference type="SUPFAM" id="SSF53686">
    <property type="entry name" value="Tryptophan synthase beta subunit-like PLP-dependent enzymes"/>
    <property type="match status" value="1"/>
</dbReference>
<dbReference type="KEGG" id="dcr:108199294"/>
<evidence type="ECO:0000256" key="8">
    <source>
        <dbReference type="ARBA" id="ARBA00023192"/>
    </source>
</evidence>
<evidence type="ECO:0000256" key="9">
    <source>
        <dbReference type="ARBA" id="ARBA00047931"/>
    </source>
</evidence>
<comment type="cofactor">
    <cofactor evidence="1 10 12">
        <name>pyridoxal 5'-phosphate</name>
        <dbReference type="ChEBI" id="CHEBI:597326"/>
    </cofactor>
</comment>
<name>A0AAF0XR99_DAUCS</name>
<dbReference type="NCBIfam" id="TIGR01139">
    <property type="entry name" value="cysK"/>
    <property type="match status" value="1"/>
</dbReference>
<comment type="pathway">
    <text evidence="2">Amino-acid biosynthesis; L-cysteine biosynthesis; L-cysteine from L-serine: step 2/2.</text>
</comment>
<dbReference type="FunFam" id="3.40.50.1100:FF:000130">
    <property type="entry name" value="Cysteine synthase"/>
    <property type="match status" value="1"/>
</dbReference>
<dbReference type="Pfam" id="PF00291">
    <property type="entry name" value="PALP"/>
    <property type="match status" value="1"/>
</dbReference>
<evidence type="ECO:0000256" key="12">
    <source>
        <dbReference type="RuleBase" id="RU003985"/>
    </source>
</evidence>
<keyword evidence="15" id="KW-1185">Reference proteome</keyword>